<organism evidence="7 8">
    <name type="scientific">Saponaria officinalis</name>
    <name type="common">Common soapwort</name>
    <name type="synonym">Lychnis saponaria</name>
    <dbReference type="NCBI Taxonomy" id="3572"/>
    <lineage>
        <taxon>Eukaryota</taxon>
        <taxon>Viridiplantae</taxon>
        <taxon>Streptophyta</taxon>
        <taxon>Embryophyta</taxon>
        <taxon>Tracheophyta</taxon>
        <taxon>Spermatophyta</taxon>
        <taxon>Magnoliopsida</taxon>
        <taxon>eudicotyledons</taxon>
        <taxon>Gunneridae</taxon>
        <taxon>Pentapetalae</taxon>
        <taxon>Caryophyllales</taxon>
        <taxon>Caryophyllaceae</taxon>
        <taxon>Caryophylleae</taxon>
        <taxon>Saponaria</taxon>
    </lineage>
</organism>
<feature type="domain" description="RST" evidence="6">
    <location>
        <begin position="260"/>
        <end position="331"/>
    </location>
</feature>
<proteinExistence type="predicted"/>
<evidence type="ECO:0000256" key="4">
    <source>
        <dbReference type="ARBA" id="ARBA00023242"/>
    </source>
</evidence>
<keyword evidence="4" id="KW-0539">Nucleus</keyword>
<comment type="caution">
    <text evidence="7">The sequence shown here is derived from an EMBL/GenBank/DDBJ whole genome shotgun (WGS) entry which is preliminary data.</text>
</comment>
<evidence type="ECO:0000313" key="8">
    <source>
        <dbReference type="Proteomes" id="UP001443914"/>
    </source>
</evidence>
<keyword evidence="8" id="KW-1185">Reference proteome</keyword>
<comment type="subcellular location">
    <subcellularLocation>
        <location evidence="1">Nucleus</location>
    </subcellularLocation>
</comment>
<evidence type="ECO:0000256" key="2">
    <source>
        <dbReference type="ARBA" id="ARBA00022473"/>
    </source>
</evidence>
<keyword evidence="2" id="KW-0217">Developmental protein</keyword>
<evidence type="ECO:0000313" key="7">
    <source>
        <dbReference type="EMBL" id="KAK9684726.1"/>
    </source>
</evidence>
<evidence type="ECO:0000259" key="6">
    <source>
        <dbReference type="PROSITE" id="PS51879"/>
    </source>
</evidence>
<dbReference type="PROSITE" id="PS51879">
    <property type="entry name" value="RST"/>
    <property type="match status" value="1"/>
</dbReference>
<keyword evidence="3" id="KW-0346">Stress response</keyword>
<dbReference type="GO" id="GO:0003950">
    <property type="term" value="F:NAD+ poly-ADP-ribosyltransferase activity"/>
    <property type="evidence" value="ECO:0007669"/>
    <property type="project" value="InterPro"/>
</dbReference>
<accession>A0AAW1I5A2</accession>
<gene>
    <name evidence="7" type="ORF">RND81_10G228000</name>
</gene>
<reference evidence="7" key="1">
    <citation type="submission" date="2024-03" db="EMBL/GenBank/DDBJ databases">
        <title>WGS assembly of Saponaria officinalis var. Norfolk2.</title>
        <authorList>
            <person name="Jenkins J."/>
            <person name="Shu S."/>
            <person name="Grimwood J."/>
            <person name="Barry K."/>
            <person name="Goodstein D."/>
            <person name="Schmutz J."/>
            <person name="Leebens-Mack J."/>
            <person name="Osbourn A."/>
        </authorList>
    </citation>
    <scope>NUCLEOTIDE SEQUENCE [LARGE SCALE GENOMIC DNA]</scope>
    <source>
        <strain evidence="7">JIC</strain>
    </source>
</reference>
<feature type="domain" description="PARP catalytic" evidence="5">
    <location>
        <begin position="40"/>
        <end position="266"/>
    </location>
</feature>
<dbReference type="Pfam" id="PF12174">
    <property type="entry name" value="RST"/>
    <property type="match status" value="1"/>
</dbReference>
<name>A0AAW1I5A2_SAPOF</name>
<sequence>METEIQNICLHNLEIYDEEEEEEERVYIDDEHIDCESNVSNDDYDEELFGDVNLVRLDKDDPIHNIIHNKFMACLADISKNTTTMKIWSDFHCGESRLRCFEIYRKSLKDKYGDDNNVKYAWYATSKEDVTRIMSRGFGAKDLPSYNGLLRDSIDLRPINFLNQSVNSCVIDEDGLMHIMLCRVLIERDDIVTDSNSSEFPSNFDDFNSEVEDNENHSTIPSTKYVIGSTKMNTHILPEYVISFKTRFATNYIAKRVLLKKPNSPWMPFSTLIRALTKLIPSKELNLVNKQLRDFTERKISRVEFIQQLKGLVGVDLLVVIVKLCGARVVRYGKANRNRLL</sequence>
<dbReference type="Gene3D" id="3.90.228.10">
    <property type="match status" value="1"/>
</dbReference>
<evidence type="ECO:0000259" key="5">
    <source>
        <dbReference type="PROSITE" id="PS51059"/>
    </source>
</evidence>
<dbReference type="SUPFAM" id="SSF56399">
    <property type="entry name" value="ADP-ribosylation"/>
    <property type="match status" value="1"/>
</dbReference>
<dbReference type="PANTHER" id="PTHR32263:SF12">
    <property type="entry name" value="INACTIVE POLY [ADP-RIBOSE] POLYMERASE SRO4-RELATED"/>
    <property type="match status" value="1"/>
</dbReference>
<dbReference type="InterPro" id="IPR044964">
    <property type="entry name" value="RCD1/SRO1-5"/>
</dbReference>
<dbReference type="AlphaFoldDB" id="A0AAW1I5A2"/>
<dbReference type="PANTHER" id="PTHR32263">
    <property type="entry name" value="INACTIVE POLY [ADP-RIBOSE] POLYMERASE SRO4-RELATED"/>
    <property type="match status" value="1"/>
</dbReference>
<evidence type="ECO:0000256" key="3">
    <source>
        <dbReference type="ARBA" id="ARBA00023016"/>
    </source>
</evidence>
<dbReference type="EMBL" id="JBDFQZ010000010">
    <property type="protein sequence ID" value="KAK9684726.1"/>
    <property type="molecule type" value="Genomic_DNA"/>
</dbReference>
<dbReference type="Proteomes" id="UP001443914">
    <property type="component" value="Unassembled WGS sequence"/>
</dbReference>
<dbReference type="GO" id="GO:0005634">
    <property type="term" value="C:nucleus"/>
    <property type="evidence" value="ECO:0007669"/>
    <property type="project" value="UniProtKB-SubCell"/>
</dbReference>
<dbReference type="InterPro" id="IPR012317">
    <property type="entry name" value="Poly(ADP-ribose)pol_cat_dom"/>
</dbReference>
<dbReference type="InterPro" id="IPR022003">
    <property type="entry name" value="RST"/>
</dbReference>
<protein>
    <submittedName>
        <fullName evidence="7">Uncharacterized protein</fullName>
    </submittedName>
</protein>
<dbReference type="PROSITE" id="PS51059">
    <property type="entry name" value="PARP_CATALYTIC"/>
    <property type="match status" value="1"/>
</dbReference>
<evidence type="ECO:0000256" key="1">
    <source>
        <dbReference type="ARBA" id="ARBA00004123"/>
    </source>
</evidence>